<evidence type="ECO:0000256" key="3">
    <source>
        <dbReference type="ARBA" id="ARBA00007630"/>
    </source>
</evidence>
<dbReference type="RefSeq" id="WP_343048935.1">
    <property type="nucleotide sequence ID" value="NZ_JACHXZ010000002.1"/>
</dbReference>
<dbReference type="NCBIfam" id="TIGR00088">
    <property type="entry name" value="trmD"/>
    <property type="match status" value="1"/>
</dbReference>
<evidence type="ECO:0000256" key="9">
    <source>
        <dbReference type="ARBA" id="ARBA00022679"/>
    </source>
</evidence>
<dbReference type="PANTHER" id="PTHR46417:SF1">
    <property type="entry name" value="TRNA (GUANINE-N(1)-)-METHYLTRANSFERASE"/>
    <property type="match status" value="1"/>
</dbReference>
<dbReference type="GO" id="GO:0002939">
    <property type="term" value="P:tRNA N1-guanine methylation"/>
    <property type="evidence" value="ECO:0007669"/>
    <property type="project" value="TreeGrafter"/>
</dbReference>
<evidence type="ECO:0000256" key="1">
    <source>
        <dbReference type="ARBA" id="ARBA00002634"/>
    </source>
</evidence>
<dbReference type="HAMAP" id="MF_00605">
    <property type="entry name" value="TrmD"/>
    <property type="match status" value="1"/>
</dbReference>
<keyword evidence="8 15" id="KW-0489">Methyltransferase</keyword>
<evidence type="ECO:0000256" key="16">
    <source>
        <dbReference type="PIRSR" id="PIRSR000386-1"/>
    </source>
</evidence>
<comment type="caution">
    <text evidence="19">The sequence shown here is derived from an EMBL/GenBank/DDBJ whole genome shotgun (WGS) entry which is preliminary data.</text>
</comment>
<dbReference type="PANTHER" id="PTHR46417">
    <property type="entry name" value="TRNA (GUANINE-N(1)-)-METHYLTRANSFERASE"/>
    <property type="match status" value="1"/>
</dbReference>
<dbReference type="Pfam" id="PF01746">
    <property type="entry name" value="tRNA_m1G_MT"/>
    <property type="match status" value="1"/>
</dbReference>
<dbReference type="InterPro" id="IPR029028">
    <property type="entry name" value="Alpha/beta_knot_MTases"/>
</dbReference>
<evidence type="ECO:0000256" key="2">
    <source>
        <dbReference type="ARBA" id="ARBA00004496"/>
    </source>
</evidence>
<dbReference type="Gene3D" id="3.40.1280.10">
    <property type="match status" value="1"/>
</dbReference>
<evidence type="ECO:0000256" key="10">
    <source>
        <dbReference type="ARBA" id="ARBA00022691"/>
    </source>
</evidence>
<dbReference type="AlphaFoldDB" id="A0A839UNX6"/>
<evidence type="ECO:0000256" key="14">
    <source>
        <dbReference type="ARBA" id="ARBA00047783"/>
    </source>
</evidence>
<name>A0A839UNX6_9GAMM</name>
<comment type="function">
    <text evidence="1 15 17">Specifically methylates guanosine-37 in various tRNAs.</text>
</comment>
<evidence type="ECO:0000256" key="11">
    <source>
        <dbReference type="ARBA" id="ARBA00022694"/>
    </source>
</evidence>
<keyword evidence="7 15" id="KW-0963">Cytoplasm</keyword>
<dbReference type="InterPro" id="IPR023148">
    <property type="entry name" value="tRNA_m1G_MeTrfase_C_sf"/>
</dbReference>
<comment type="subcellular location">
    <subcellularLocation>
        <location evidence="2 15 17">Cytoplasm</location>
    </subcellularLocation>
</comment>
<evidence type="ECO:0000256" key="5">
    <source>
        <dbReference type="ARBA" id="ARBA00012807"/>
    </source>
</evidence>
<evidence type="ECO:0000256" key="17">
    <source>
        <dbReference type="RuleBase" id="RU003464"/>
    </source>
</evidence>
<keyword evidence="20" id="KW-1185">Reference proteome</keyword>
<evidence type="ECO:0000259" key="18">
    <source>
        <dbReference type="Pfam" id="PF01746"/>
    </source>
</evidence>
<evidence type="ECO:0000313" key="20">
    <source>
        <dbReference type="Proteomes" id="UP000559987"/>
    </source>
</evidence>
<gene>
    <name evidence="15" type="primary">trmD</name>
    <name evidence="19" type="ORF">FHS30_001424</name>
</gene>
<accession>A0A839UNX6</accession>
<evidence type="ECO:0000256" key="4">
    <source>
        <dbReference type="ARBA" id="ARBA00011738"/>
    </source>
</evidence>
<dbReference type="GO" id="GO:0052906">
    <property type="term" value="F:tRNA (guanine(37)-N1)-methyltransferase activity"/>
    <property type="evidence" value="ECO:0007669"/>
    <property type="project" value="UniProtKB-UniRule"/>
</dbReference>
<evidence type="ECO:0000313" key="19">
    <source>
        <dbReference type="EMBL" id="MBB3168240.1"/>
    </source>
</evidence>
<evidence type="ECO:0000256" key="8">
    <source>
        <dbReference type="ARBA" id="ARBA00022603"/>
    </source>
</evidence>
<organism evidence="19 20">
    <name type="scientific">Simiduia aestuariiviva</name>
    <dbReference type="NCBI Taxonomy" id="1510459"/>
    <lineage>
        <taxon>Bacteria</taxon>
        <taxon>Pseudomonadati</taxon>
        <taxon>Pseudomonadota</taxon>
        <taxon>Gammaproteobacteria</taxon>
        <taxon>Cellvibrionales</taxon>
        <taxon>Cellvibrionaceae</taxon>
        <taxon>Simiduia</taxon>
    </lineage>
</organism>
<comment type="similarity">
    <text evidence="3 15 17">Belongs to the RNA methyltransferase TrmD family.</text>
</comment>
<evidence type="ECO:0000256" key="6">
    <source>
        <dbReference type="ARBA" id="ARBA00014679"/>
    </source>
</evidence>
<dbReference type="InterPro" id="IPR029026">
    <property type="entry name" value="tRNA_m1G_MTases_N"/>
</dbReference>
<comment type="catalytic activity">
    <reaction evidence="14 15 17">
        <text>guanosine(37) in tRNA + S-adenosyl-L-methionine = N(1)-methylguanosine(37) in tRNA + S-adenosyl-L-homocysteine + H(+)</text>
        <dbReference type="Rhea" id="RHEA:36899"/>
        <dbReference type="Rhea" id="RHEA-COMP:10145"/>
        <dbReference type="Rhea" id="RHEA-COMP:10147"/>
        <dbReference type="ChEBI" id="CHEBI:15378"/>
        <dbReference type="ChEBI" id="CHEBI:57856"/>
        <dbReference type="ChEBI" id="CHEBI:59789"/>
        <dbReference type="ChEBI" id="CHEBI:73542"/>
        <dbReference type="ChEBI" id="CHEBI:74269"/>
        <dbReference type="EC" id="2.1.1.228"/>
    </reaction>
</comment>
<feature type="binding site" evidence="15 16">
    <location>
        <position position="127"/>
    </location>
    <ligand>
        <name>S-adenosyl-L-methionine</name>
        <dbReference type="ChEBI" id="CHEBI:59789"/>
    </ligand>
</feature>
<sequence>MANPVESESGAKKPRRIALVTLFPEMFDAVTQFGVSSRAVKQGLVEVRCWNPREFTSDRHQTVDARPYGGGPGMVMLVQPLRDAVQAAKAWAGECEVIYLSPQGRRFDQAAAQSFAAAPRNLVLVAGRYEGVDERFIDLEVDSEWSIGDYVLSGGELGAMVMIDAIARLIPGVLGHRQSAEQDSFTDGLLDCPHFTRPEVYTDGAQELPVPAVLASGDHERIRRWRLQQALGRTALRRPDLLQGKTLTEEQQRLLTDFRRDLEAENRDK</sequence>
<dbReference type="NCBIfam" id="NF000648">
    <property type="entry name" value="PRK00026.1"/>
    <property type="match status" value="1"/>
</dbReference>
<evidence type="ECO:0000256" key="12">
    <source>
        <dbReference type="ARBA" id="ARBA00029736"/>
    </source>
</evidence>
<keyword evidence="11 15" id="KW-0819">tRNA processing</keyword>
<dbReference type="FunFam" id="1.10.1270.20:FF:000001">
    <property type="entry name" value="tRNA (guanine-N(1)-)-methyltransferase"/>
    <property type="match status" value="1"/>
</dbReference>
<evidence type="ECO:0000256" key="13">
    <source>
        <dbReference type="ARBA" id="ARBA00033392"/>
    </source>
</evidence>
<dbReference type="InterPro" id="IPR016009">
    <property type="entry name" value="tRNA_MeTrfase_TRMD/TRM10"/>
</dbReference>
<evidence type="ECO:0000256" key="7">
    <source>
        <dbReference type="ARBA" id="ARBA00022490"/>
    </source>
</evidence>
<reference evidence="19 20" key="1">
    <citation type="submission" date="2020-08" db="EMBL/GenBank/DDBJ databases">
        <title>Genomic Encyclopedia of Type Strains, Phase III (KMG-III): the genomes of soil and plant-associated and newly described type strains.</title>
        <authorList>
            <person name="Whitman W."/>
        </authorList>
    </citation>
    <scope>NUCLEOTIDE SEQUENCE [LARGE SCALE GENOMIC DNA]</scope>
    <source>
        <strain evidence="19 20">CECT 8571</strain>
    </source>
</reference>
<keyword evidence="10 15" id="KW-0949">S-adenosyl-L-methionine</keyword>
<dbReference type="EMBL" id="JACHXZ010000002">
    <property type="protein sequence ID" value="MBB3168240.1"/>
    <property type="molecule type" value="Genomic_DNA"/>
</dbReference>
<dbReference type="Gene3D" id="1.10.1270.20">
    <property type="entry name" value="tRNA(m1g37)methyltransferase, domain 2"/>
    <property type="match status" value="1"/>
</dbReference>
<proteinExistence type="inferred from homology"/>
<dbReference type="GO" id="GO:0005829">
    <property type="term" value="C:cytosol"/>
    <property type="evidence" value="ECO:0007669"/>
    <property type="project" value="TreeGrafter"/>
</dbReference>
<dbReference type="SUPFAM" id="SSF75217">
    <property type="entry name" value="alpha/beta knot"/>
    <property type="match status" value="1"/>
</dbReference>
<protein>
    <recommendedName>
        <fullName evidence="6 15">tRNA (guanine-N(1)-)-methyltransferase</fullName>
        <ecNumber evidence="5 15">2.1.1.228</ecNumber>
    </recommendedName>
    <alternativeName>
        <fullName evidence="12 15">M1G-methyltransferase</fullName>
    </alternativeName>
    <alternativeName>
        <fullName evidence="13 15">tRNA [GM37] methyltransferase</fullName>
    </alternativeName>
</protein>
<evidence type="ECO:0000256" key="15">
    <source>
        <dbReference type="HAMAP-Rule" id="MF_00605"/>
    </source>
</evidence>
<dbReference type="FunFam" id="3.40.1280.10:FF:000001">
    <property type="entry name" value="tRNA (guanine-N(1)-)-methyltransferase"/>
    <property type="match status" value="1"/>
</dbReference>
<dbReference type="InterPro" id="IPR002649">
    <property type="entry name" value="tRNA_m1G_MeTrfase_TrmD"/>
</dbReference>
<feature type="domain" description="tRNA methyltransferase TRMD/TRM10-type" evidence="18">
    <location>
        <begin position="16"/>
        <end position="243"/>
    </location>
</feature>
<dbReference type="PIRSF" id="PIRSF000386">
    <property type="entry name" value="tRNA_mtase"/>
    <property type="match status" value="1"/>
</dbReference>
<dbReference type="Proteomes" id="UP000559987">
    <property type="component" value="Unassembled WGS sequence"/>
</dbReference>
<feature type="binding site" evidence="15 16">
    <location>
        <begin position="147"/>
        <end position="152"/>
    </location>
    <ligand>
        <name>S-adenosyl-L-methionine</name>
        <dbReference type="ChEBI" id="CHEBI:59789"/>
    </ligand>
</feature>
<dbReference type="CDD" id="cd18080">
    <property type="entry name" value="TrmD-like"/>
    <property type="match status" value="1"/>
</dbReference>
<dbReference type="EC" id="2.1.1.228" evidence="5 15"/>
<comment type="subunit">
    <text evidence="4 15 17">Homodimer.</text>
</comment>
<keyword evidence="9 15" id="KW-0808">Transferase</keyword>